<dbReference type="Proteomes" id="UP000502433">
    <property type="component" value="Chromosome"/>
</dbReference>
<organism evidence="1 2">
    <name type="scientific">Dolichospermum flos-aquae CCAP 1403/13F</name>
    <dbReference type="NCBI Taxonomy" id="315271"/>
    <lineage>
        <taxon>Bacteria</taxon>
        <taxon>Bacillati</taxon>
        <taxon>Cyanobacteriota</taxon>
        <taxon>Cyanophyceae</taxon>
        <taxon>Nostocales</taxon>
        <taxon>Aphanizomenonaceae</taxon>
        <taxon>Dolichospermum</taxon>
    </lineage>
</organism>
<proteinExistence type="predicted"/>
<dbReference type="RefSeq" id="WP_168695868.1">
    <property type="nucleotide sequence ID" value="NZ_CP051206.1"/>
</dbReference>
<dbReference type="KEGG" id="dfs:HGD76_11625"/>
<sequence>MSKILITDIPSFTDIPIKQQEIIVGGATTTTPTNPLPNPILLTPTLQAVFNELGLNPRDLTNYLNSLGLNIIFPII</sequence>
<reference evidence="1 2" key="1">
    <citation type="submission" date="2020-04" db="EMBL/GenBank/DDBJ databases">
        <title>Genome-Wide Identification of 5-Methylcytosine Sites in Bacterial Genomes By High-Throughput Sequencing of MspJI Restriction Fragments.</title>
        <authorList>
            <person name="Wu V."/>
        </authorList>
    </citation>
    <scope>NUCLEOTIDE SEQUENCE [LARGE SCALE GENOMIC DNA]</scope>
    <source>
        <strain evidence="1 2">CCAP 1403/13f</strain>
    </source>
</reference>
<dbReference type="AlphaFoldDB" id="A0A6H2C094"/>
<protein>
    <submittedName>
        <fullName evidence="1">Uncharacterized protein</fullName>
    </submittedName>
</protein>
<name>A0A6H2C094_DOLFA</name>
<accession>A0A6H2C094</accession>
<evidence type="ECO:0000313" key="1">
    <source>
        <dbReference type="EMBL" id="QJB44720.1"/>
    </source>
</evidence>
<reference evidence="1 2" key="2">
    <citation type="submission" date="2020-04" db="EMBL/GenBank/DDBJ databases">
        <authorList>
            <person name="Fomenkov A."/>
            <person name="Anton B.P."/>
            <person name="Roberts R.J."/>
        </authorList>
    </citation>
    <scope>NUCLEOTIDE SEQUENCE [LARGE SCALE GENOMIC DNA]</scope>
    <source>
        <strain evidence="1 2">CCAP 1403/13f</strain>
    </source>
</reference>
<dbReference type="EMBL" id="CP051206">
    <property type="protein sequence ID" value="QJB44720.1"/>
    <property type="molecule type" value="Genomic_DNA"/>
</dbReference>
<gene>
    <name evidence="1" type="ORF">HGD76_11625</name>
</gene>
<evidence type="ECO:0000313" key="2">
    <source>
        <dbReference type="Proteomes" id="UP000502433"/>
    </source>
</evidence>